<dbReference type="GO" id="GO:0009035">
    <property type="term" value="F:type I site-specific deoxyribonuclease activity"/>
    <property type="evidence" value="ECO:0007669"/>
    <property type="project" value="UniProtKB-EC"/>
</dbReference>
<reference evidence="12 13" key="1">
    <citation type="submission" date="2019-08" db="EMBL/GenBank/DDBJ databases">
        <authorList>
            <person name="Guy L."/>
        </authorList>
    </citation>
    <scope>NUCLEOTIDE SEQUENCE [LARGE SCALE GENOMIC DNA]</scope>
    <source>
        <strain evidence="12 13">SGT-108</strain>
    </source>
</reference>
<evidence type="ECO:0000256" key="8">
    <source>
        <dbReference type="ARBA" id="ARBA00022840"/>
    </source>
</evidence>
<dbReference type="PROSITE" id="PS51192">
    <property type="entry name" value="HELICASE_ATP_BIND_1"/>
    <property type="match status" value="1"/>
</dbReference>
<dbReference type="InterPro" id="IPR027417">
    <property type="entry name" value="P-loop_NTPase"/>
</dbReference>
<name>A0A5E4PJ63_9COXI</name>
<dbReference type="InterPro" id="IPR007409">
    <property type="entry name" value="Restrct_endonuc_type1_HsdR_N"/>
</dbReference>
<organism evidence="12 13">
    <name type="scientific">Aquicella siphonis</name>
    <dbReference type="NCBI Taxonomy" id="254247"/>
    <lineage>
        <taxon>Bacteria</taxon>
        <taxon>Pseudomonadati</taxon>
        <taxon>Pseudomonadota</taxon>
        <taxon>Gammaproteobacteria</taxon>
        <taxon>Legionellales</taxon>
        <taxon>Coxiellaceae</taxon>
        <taxon>Aquicella</taxon>
    </lineage>
</organism>
<dbReference type="SUPFAM" id="SSF52540">
    <property type="entry name" value="P-loop containing nucleoside triphosphate hydrolases"/>
    <property type="match status" value="2"/>
</dbReference>
<dbReference type="RefSeq" id="WP_148339699.1">
    <property type="nucleotide sequence ID" value="NZ_LR699119.1"/>
</dbReference>
<dbReference type="Gene3D" id="3.90.1570.50">
    <property type="match status" value="1"/>
</dbReference>
<protein>
    <recommendedName>
        <fullName evidence="10">Type I restriction enzyme endonuclease subunit</fullName>
        <shortName evidence="10">R protein</shortName>
        <ecNumber evidence="10">3.1.21.3</ecNumber>
    </recommendedName>
</protein>
<evidence type="ECO:0000256" key="10">
    <source>
        <dbReference type="RuleBase" id="RU364115"/>
    </source>
</evidence>
<comment type="similarity">
    <text evidence="2 10">Belongs to the HsdR family.</text>
</comment>
<keyword evidence="9 10" id="KW-0238">DNA-binding</keyword>
<evidence type="ECO:0000256" key="5">
    <source>
        <dbReference type="ARBA" id="ARBA00022747"/>
    </source>
</evidence>
<comment type="subunit">
    <text evidence="10">The type I restriction/modification system is composed of three polypeptides R, M and S.</text>
</comment>
<keyword evidence="5 10" id="KW-0680">Restriction system</keyword>
<dbReference type="CDD" id="cd22332">
    <property type="entry name" value="HsdR_N"/>
    <property type="match status" value="1"/>
</dbReference>
<dbReference type="Pfam" id="PF04313">
    <property type="entry name" value="HSDR_N"/>
    <property type="match status" value="1"/>
</dbReference>
<dbReference type="InterPro" id="IPR014001">
    <property type="entry name" value="Helicase_ATP-bd"/>
</dbReference>
<evidence type="ECO:0000313" key="13">
    <source>
        <dbReference type="Proteomes" id="UP000324194"/>
    </source>
</evidence>
<dbReference type="InterPro" id="IPR055180">
    <property type="entry name" value="HsdR_RecA-like_helicase_dom_2"/>
</dbReference>
<evidence type="ECO:0000313" key="12">
    <source>
        <dbReference type="EMBL" id="VVC76422.1"/>
    </source>
</evidence>
<feature type="domain" description="Helicase ATP-binding" evidence="11">
    <location>
        <begin position="306"/>
        <end position="488"/>
    </location>
</feature>
<evidence type="ECO:0000256" key="6">
    <source>
        <dbReference type="ARBA" id="ARBA00022759"/>
    </source>
</evidence>
<keyword evidence="3" id="KW-0540">Nuclease</keyword>
<dbReference type="Gene3D" id="3.40.50.300">
    <property type="entry name" value="P-loop containing nucleotide triphosphate hydrolases"/>
    <property type="match status" value="2"/>
</dbReference>
<keyword evidence="13" id="KW-1185">Reference proteome</keyword>
<dbReference type="GO" id="GO:0009307">
    <property type="term" value="P:DNA restriction-modification system"/>
    <property type="evidence" value="ECO:0007669"/>
    <property type="project" value="UniProtKB-KW"/>
</dbReference>
<dbReference type="GO" id="GO:0003677">
    <property type="term" value="F:DNA binding"/>
    <property type="evidence" value="ECO:0007669"/>
    <property type="project" value="UniProtKB-KW"/>
</dbReference>
<sequence length="1070" mass="119799">MAFLSEDDIEQALLNQLRTLNYAIEREENISPDGLNPERESHDVVILRKRLEDAVVRFNPHIPGEAQQEAIRKIMQSELPSLIEENRRIHKLIVEGVDVEYYAKDGMLTAGKITLIDFERPEKNDWLAVSQFVVINGQNNRRPDVVVFVNGLPLVVIELKAPGSDTATVDGAFNQLQTYKNQIATLFNTNALLVISDGITARVGSLTADFERYMPWRTTDGNKIASKGEPELSVLIEGVFEHRRLLNLFRDFTVFGEKDNGLIKIIAGYHQFHAVQKAIESTIRAATPFLGVREDPANYGLPSVKSQARGDKRAGVIWHTQGSGKSLLMAFYAGQLVKHPAMANPTLVVLTDRNDLDEQLFTTFSMCRDLIRQTPVRAESREDLQKILNRASGGVVFTTIQKFAPETGESEYPMLTDRRNVVVIADEAHRSQYGFRAKVDAKTAAISYGFAKYLRDALPNASFIGFTGTPIEADDVNTPAIFGNYIDIYDISRAVEDGATVPIYYESRLARIELDENEKPSIDAEVAELTEDDPELEQERFKKKWSTIEALVGSDKRLAMVAKDIVEHFENRIAALDGKAMIVCMSRRICVKLYDEIIRLRPSWHSSDDKEGVIKVVMTGAASDSQEWQQHIGSKKRRDNLAKRARDAKDPLKLVIVRDMWLTGFDAPSMHTMYIDKPMKGHGLMQAIARVNRVFRDKPAGLIVDYIGIAQNLKSALQQYSSSDQEKTGVDESEAIAVMMEKHEIVRDMFHGFDFKSALAGTPQERLKMMAGAIEWILDMQHKLAAKEKTDEGKKNAHRRYQDAVLALSKAFSLASASDEAKQIRDEVGFFQAIRAALVKTSVGTGVSKQERELAIQQIVSRAVVSTEIVDILAAAGIKSPDISILSDEFLAEVQQMEKKNLALEALKKLLNDGIRSRSKANVVQTKAFSERLADAVARYHANAITAAEVMQELIKLAKDIRAARQRGEESGLSDEEIAFYDALAENESAVEVMGDDKLRLIAHELLVSLRENVSVDWAHRESARARLRVLVKRILRKYGYPPDLQDAAVQTVLQQAEMLSSDWSITKDN</sequence>
<keyword evidence="6" id="KW-0255">Endonuclease</keyword>
<dbReference type="CDD" id="cd18030">
    <property type="entry name" value="DEXHc_RE_I_HsdR"/>
    <property type="match status" value="1"/>
</dbReference>
<dbReference type="SMART" id="SM00487">
    <property type="entry name" value="DEXDc"/>
    <property type="match status" value="1"/>
</dbReference>
<dbReference type="CDD" id="cd18800">
    <property type="entry name" value="SF2_C_EcoR124I-like"/>
    <property type="match status" value="1"/>
</dbReference>
<dbReference type="Proteomes" id="UP000324194">
    <property type="component" value="Chromosome 1"/>
</dbReference>
<dbReference type="PANTHER" id="PTHR30195">
    <property type="entry name" value="TYPE I SITE-SPECIFIC DEOXYRIBONUCLEASE PROTEIN SUBUNIT M AND R"/>
    <property type="match status" value="1"/>
</dbReference>
<dbReference type="InterPro" id="IPR051268">
    <property type="entry name" value="Type-I_R_enzyme_R_subunit"/>
</dbReference>
<evidence type="ECO:0000256" key="4">
    <source>
        <dbReference type="ARBA" id="ARBA00022741"/>
    </source>
</evidence>
<evidence type="ECO:0000256" key="7">
    <source>
        <dbReference type="ARBA" id="ARBA00022801"/>
    </source>
</evidence>
<dbReference type="EC" id="3.1.21.3" evidence="10"/>
<comment type="catalytic activity">
    <reaction evidence="1 10">
        <text>Endonucleolytic cleavage of DNA to give random double-stranded fragments with terminal 5'-phosphates, ATP is simultaneously hydrolyzed.</text>
        <dbReference type="EC" id="3.1.21.3"/>
    </reaction>
</comment>
<dbReference type="KEGG" id="asip:AQUSIP_17340"/>
<dbReference type="GO" id="GO:0005524">
    <property type="term" value="F:ATP binding"/>
    <property type="evidence" value="ECO:0007669"/>
    <property type="project" value="UniProtKB-KW"/>
</dbReference>
<dbReference type="PANTHER" id="PTHR30195:SF15">
    <property type="entry name" value="TYPE I RESTRICTION ENZYME HINDI ENDONUCLEASE SUBUNIT"/>
    <property type="match status" value="1"/>
</dbReference>
<evidence type="ECO:0000256" key="1">
    <source>
        <dbReference type="ARBA" id="ARBA00000851"/>
    </source>
</evidence>
<dbReference type="Pfam" id="PF18766">
    <property type="entry name" value="SWI2_SNF2"/>
    <property type="match status" value="1"/>
</dbReference>
<accession>A0A5E4PJ63</accession>
<evidence type="ECO:0000256" key="9">
    <source>
        <dbReference type="ARBA" id="ARBA00023125"/>
    </source>
</evidence>
<keyword evidence="8 10" id="KW-0067">ATP-binding</keyword>
<evidence type="ECO:0000259" key="11">
    <source>
        <dbReference type="PROSITE" id="PS51192"/>
    </source>
</evidence>
<comment type="function">
    <text evidence="10">Subunit R is required for both nuclease and ATPase activities, but not for modification.</text>
</comment>
<dbReference type="REBASE" id="362458">
    <property type="entry name" value="Asi108ORF17300P"/>
</dbReference>
<evidence type="ECO:0000256" key="2">
    <source>
        <dbReference type="ARBA" id="ARBA00008598"/>
    </source>
</evidence>
<dbReference type="EMBL" id="LR699119">
    <property type="protein sequence ID" value="VVC76422.1"/>
    <property type="molecule type" value="Genomic_DNA"/>
</dbReference>
<dbReference type="Pfam" id="PF11867">
    <property type="entry name" value="T1RH-like_C"/>
    <property type="match status" value="1"/>
</dbReference>
<dbReference type="OrthoDB" id="9758243at2"/>
<dbReference type="Pfam" id="PF22679">
    <property type="entry name" value="T1R_D3-like"/>
    <property type="match status" value="1"/>
</dbReference>
<proteinExistence type="inferred from homology"/>
<gene>
    <name evidence="12" type="primary">hsdR</name>
    <name evidence="12" type="ORF">AQUSIP_17340</name>
</gene>
<dbReference type="AlphaFoldDB" id="A0A5E4PJ63"/>
<dbReference type="InterPro" id="IPR021810">
    <property type="entry name" value="T1RH-like_C"/>
</dbReference>
<keyword evidence="7 10" id="KW-0378">Hydrolase</keyword>
<evidence type="ECO:0000256" key="3">
    <source>
        <dbReference type="ARBA" id="ARBA00022722"/>
    </source>
</evidence>
<dbReference type="InterPro" id="IPR040980">
    <property type="entry name" value="SWI2_SNF2"/>
</dbReference>
<dbReference type="InterPro" id="IPR004473">
    <property type="entry name" value="Restrct_endonuc_typeI_HsdR"/>
</dbReference>
<dbReference type="NCBIfam" id="TIGR00348">
    <property type="entry name" value="hsdR"/>
    <property type="match status" value="1"/>
</dbReference>
<keyword evidence="4 10" id="KW-0547">Nucleotide-binding</keyword>